<evidence type="ECO:0000256" key="1">
    <source>
        <dbReference type="ARBA" id="ARBA00022741"/>
    </source>
</evidence>
<dbReference type="InterPro" id="IPR053235">
    <property type="entry name" value="Ser_Thr_kinase"/>
</dbReference>
<feature type="region of interest" description="Disordered" evidence="4">
    <location>
        <begin position="1256"/>
        <end position="1296"/>
    </location>
</feature>
<dbReference type="PROSITE" id="PS00107">
    <property type="entry name" value="PROTEIN_KINASE_ATP"/>
    <property type="match status" value="1"/>
</dbReference>
<keyword evidence="5" id="KW-0732">Signal</keyword>
<feature type="region of interest" description="Disordered" evidence="4">
    <location>
        <begin position="718"/>
        <end position="749"/>
    </location>
</feature>
<feature type="compositionally biased region" description="Polar residues" evidence="4">
    <location>
        <begin position="1274"/>
        <end position="1283"/>
    </location>
</feature>
<keyword evidence="1 3" id="KW-0547">Nucleotide-binding</keyword>
<name>A0A8J7PYS4_9PROT</name>
<dbReference type="Proteomes" id="UP000664414">
    <property type="component" value="Unassembled WGS sequence"/>
</dbReference>
<organism evidence="7 8">
    <name type="scientific">Candidatus Paracaedimonas acanthamoebae</name>
    <dbReference type="NCBI Taxonomy" id="244581"/>
    <lineage>
        <taxon>Bacteria</taxon>
        <taxon>Pseudomonadati</taxon>
        <taxon>Pseudomonadota</taxon>
        <taxon>Alphaproteobacteria</taxon>
        <taxon>Holosporales</taxon>
        <taxon>Caedimonadaceae</taxon>
        <taxon>Candidatus Paracaedimonas</taxon>
    </lineage>
</organism>
<evidence type="ECO:0000256" key="5">
    <source>
        <dbReference type="SAM" id="SignalP"/>
    </source>
</evidence>
<dbReference type="GO" id="GO:0005737">
    <property type="term" value="C:cytoplasm"/>
    <property type="evidence" value="ECO:0007669"/>
    <property type="project" value="TreeGrafter"/>
</dbReference>
<feature type="binding site" evidence="3">
    <location>
        <position position="895"/>
    </location>
    <ligand>
        <name>ATP</name>
        <dbReference type="ChEBI" id="CHEBI:30616"/>
    </ligand>
</feature>
<evidence type="ECO:0000313" key="8">
    <source>
        <dbReference type="Proteomes" id="UP000664414"/>
    </source>
</evidence>
<dbReference type="Gene3D" id="3.30.200.20">
    <property type="entry name" value="Phosphorylase Kinase, domain 1"/>
    <property type="match status" value="1"/>
</dbReference>
<dbReference type="GO" id="GO:0004674">
    <property type="term" value="F:protein serine/threonine kinase activity"/>
    <property type="evidence" value="ECO:0007669"/>
    <property type="project" value="TreeGrafter"/>
</dbReference>
<feature type="compositionally biased region" description="Pro residues" evidence="4">
    <location>
        <begin position="719"/>
        <end position="733"/>
    </location>
</feature>
<evidence type="ECO:0000259" key="6">
    <source>
        <dbReference type="PROSITE" id="PS50011"/>
    </source>
</evidence>
<dbReference type="PROSITE" id="PS50011">
    <property type="entry name" value="PROTEIN_KINASE_DOM"/>
    <property type="match status" value="1"/>
</dbReference>
<gene>
    <name evidence="7" type="ORF">J0H12_06325</name>
</gene>
<evidence type="ECO:0000313" key="7">
    <source>
        <dbReference type="EMBL" id="MBN9413518.1"/>
    </source>
</evidence>
<dbReference type="SMART" id="SM00220">
    <property type="entry name" value="S_TKc"/>
    <property type="match status" value="1"/>
</dbReference>
<feature type="domain" description="Protein kinase" evidence="6">
    <location>
        <begin position="866"/>
        <end position="1179"/>
    </location>
</feature>
<feature type="signal peptide" evidence="5">
    <location>
        <begin position="1"/>
        <end position="21"/>
    </location>
</feature>
<dbReference type="InterPro" id="IPR008271">
    <property type="entry name" value="Ser/Thr_kinase_AS"/>
</dbReference>
<sequence>MRSTKVLVLLASIISFQPLQATYPTTQQNSSESALIVKSKSTSKESVSFFGRAKQFLSSWLPSFTAPSSQEVNKTWETEWDQLVGHVAQENAKHIKNLFMAMYERRSEYASAHDQGFDAYYKKLKTEKSLREKVSFIRNEDQKLAENLDTGLLFLLKELAQETDSYLELQDVQAMRKALSNPDYRNRIGDIYTKARGTTLDQDFYDGNLFDQGHLLMNSLSNILSLERTAENLPVLKEKIKTLYTKRDDGRLSESSLETLSSLGMNFGKPRVASSWFTPERIGTGFTLLLVSSSAFATVSMLSRIPMAKAARPIDLDGYCSTTEFNYGTCESSFGVPIEFNTEIATIKNNPYFQQIITDKILQANRASSIVDTLGRLGSMSSQFYGEIITSRTGSFSGGNVTFTTYFDTNSPLGMQDAPKSSSQYDRIAFNLTTYSDSSRQTISSYVRTGPIEPSYYGQIPNSERMILALQPLNDTSFVYGVIVDRPFGGTPMVVREGIITSPTNPIYPDLLTTTPVNNVNPNGLLPVESVENLVSRIFYNGDVAGTDGLNRRPVSQYFDDIGFSTSSNFLAVKNCLEGSGVSPLACSSQFAQNSGFTTALYVYATQPNSVVTLSRNLLQGTNYTEGTYQAGSGNVLETLMSYTWNPSLSTATRTNSTLSIPMSTLRGTSPLNQIDKIWIYNPDPANSELGYVVRTTQNSSGTSTSYYVVPGVGITIFPPNPTTPTGPTPTDPTSPTTPGTPPKSSGLSDGAKIGIGVGVGGAALLTAAIVGVGCGLKNKGKKNNSYNAAPPTDSTPLRTVITRENFNATDRGLLSGIVVTGTLAENQYNLVFKVTKEKLDEIVKATGLKMEFKPDVKQPNSEEEPVMDLIIGGGSFGQVRIARDISTQNYVAVKIVPGNDKVKSSLREGTMQHRLAGQLHVLPLLNYLHYTPATDKAASSELLKLAFGNAKGKNEDLLLQFTPLASFGDGEILRDRLSLLKDAELKEKIVTYVAYCFIDGLMNMHNNGVSHLDFKLSNLLLSWSGEVWDADLGCAVQKTFLSGGLGDFRYFSPKRLEHLRYLSAKKKNPSAFKGDLKATFSGHKADDFAAGLTILEMFLGKHPFQKLFDQRKKGTGIPTSMIETWSEEMYTKGLDEAFIELDGVVNDKLLKVIRDLTALSPTEKQTTTLAQKALEKLLPTESGEELFRQFDQALLDAYKQEHPDEVDTAELYYHTPKPAQYEKINEDGDAYYKDFPSSGESSGQVYGQELSVYQDLQQPYVDLPPDTDEPTYTVLTDPSSSKPPRRKEKEPSEDQ</sequence>
<evidence type="ECO:0000256" key="3">
    <source>
        <dbReference type="PROSITE-ProRule" id="PRU10141"/>
    </source>
</evidence>
<dbReference type="GO" id="GO:0005524">
    <property type="term" value="F:ATP binding"/>
    <property type="evidence" value="ECO:0007669"/>
    <property type="project" value="UniProtKB-UniRule"/>
</dbReference>
<comment type="caution">
    <text evidence="7">The sequence shown here is derived from an EMBL/GenBank/DDBJ whole genome shotgun (WGS) entry which is preliminary data.</text>
</comment>
<dbReference type="InterPro" id="IPR017441">
    <property type="entry name" value="Protein_kinase_ATP_BS"/>
</dbReference>
<dbReference type="PROSITE" id="PS00108">
    <property type="entry name" value="PROTEIN_KINASE_ST"/>
    <property type="match status" value="1"/>
</dbReference>
<dbReference type="InterPro" id="IPR011009">
    <property type="entry name" value="Kinase-like_dom_sf"/>
</dbReference>
<evidence type="ECO:0000256" key="4">
    <source>
        <dbReference type="SAM" id="MobiDB-lite"/>
    </source>
</evidence>
<evidence type="ECO:0000256" key="2">
    <source>
        <dbReference type="ARBA" id="ARBA00022840"/>
    </source>
</evidence>
<keyword evidence="2 3" id="KW-0067">ATP-binding</keyword>
<dbReference type="SUPFAM" id="SSF56112">
    <property type="entry name" value="Protein kinase-like (PK-like)"/>
    <property type="match status" value="1"/>
</dbReference>
<dbReference type="PANTHER" id="PTHR24361">
    <property type="entry name" value="MITOGEN-ACTIVATED KINASE KINASE KINASE"/>
    <property type="match status" value="1"/>
</dbReference>
<dbReference type="Gene3D" id="1.10.510.10">
    <property type="entry name" value="Transferase(Phosphotransferase) domain 1"/>
    <property type="match status" value="1"/>
</dbReference>
<protein>
    <recommendedName>
        <fullName evidence="6">Protein kinase domain-containing protein</fullName>
    </recommendedName>
</protein>
<feature type="chain" id="PRO_5035221090" description="Protein kinase domain-containing protein" evidence="5">
    <location>
        <begin position="22"/>
        <end position="1296"/>
    </location>
</feature>
<proteinExistence type="predicted"/>
<accession>A0A8J7PYS4</accession>
<dbReference type="InterPro" id="IPR000719">
    <property type="entry name" value="Prot_kinase_dom"/>
</dbReference>
<dbReference type="EMBL" id="JAFKGL010000025">
    <property type="protein sequence ID" value="MBN9413518.1"/>
    <property type="molecule type" value="Genomic_DNA"/>
</dbReference>
<reference evidence="7" key="1">
    <citation type="submission" date="2021-02" db="EMBL/GenBank/DDBJ databases">
        <title>Thiocyanate and organic carbon inputs drive convergent selection for specific autotrophic Afipia and Thiobacillus strains within complex microbiomes.</title>
        <authorList>
            <person name="Huddy R.J."/>
            <person name="Sachdeva R."/>
            <person name="Kadzinga F."/>
            <person name="Kantor R.S."/>
            <person name="Harrison S.T.L."/>
            <person name="Banfield J.F."/>
        </authorList>
    </citation>
    <scope>NUCLEOTIDE SEQUENCE</scope>
    <source>
        <strain evidence="7">SCN18_10_11_15_R4_P_38_20</strain>
    </source>
</reference>
<dbReference type="Pfam" id="PF00069">
    <property type="entry name" value="Pkinase"/>
    <property type="match status" value="1"/>
</dbReference>